<organism evidence="5 6">
    <name type="scientific">Venturia inaequalis</name>
    <name type="common">Apple scab fungus</name>
    <dbReference type="NCBI Taxonomy" id="5025"/>
    <lineage>
        <taxon>Eukaryota</taxon>
        <taxon>Fungi</taxon>
        <taxon>Dikarya</taxon>
        <taxon>Ascomycota</taxon>
        <taxon>Pezizomycotina</taxon>
        <taxon>Dothideomycetes</taxon>
        <taxon>Pleosporomycetidae</taxon>
        <taxon>Venturiales</taxon>
        <taxon>Venturiaceae</taxon>
        <taxon>Venturia</taxon>
    </lineage>
</organism>
<feature type="compositionally biased region" description="Basic and acidic residues" evidence="3">
    <location>
        <begin position="173"/>
        <end position="184"/>
    </location>
</feature>
<dbReference type="PANTHER" id="PTHR38790:SF9">
    <property type="entry name" value="F-BOX DOMAIN-CONTAINING PROTEIN"/>
    <property type="match status" value="1"/>
</dbReference>
<sequence>MNDVESGSGGTTRDETVPDGYTVETEVLASQATTYIERPSLHHPLAKADMKSEPLAGLERSLSLDTEDMAVDRVDKPTLGGDDFQMITATNSSNQQNMPGRITGENEKIEDKAVGTEAHDGIKAPDAKKTIIEGATEFGVSGISDGFDEDLDMSEAAGDERKTDHSASVQPEIEDHASDVVEPREAGDLVEATEKTQSEVIETLVDSPTEEGTTEPSEDDKMDVDTPTTKQEEVEEELEPTDSKTWSLPSITDDGNEPPLSLKQLVIMALVISPTRTLSLEEICQWINDGFKYYKNLTFQHTLHPGTTYNWMGELNDILHRYDFVTEPVLQQPNEDGNGVIRNGKVVLHLPPGREWHILPNPGKMKDKPFRFLDLPLDLRLMILEFALVRPLPKKRGWIIDPEYTAKRKENYRKSRRTPQRLRAVGPYGWELRTEGLDVVLAVLSVSKQVYVEAAPVFYRGNFLEFDSAVTLGRFLDGVPFRRKMMILEWIRNLVLYYDPPIHAHGCTHAFTLLRETKLRNLHLYLHEDKLIKRHELTRFSDPIPRLPGMKVLAEVRGLKTLGIHGPHIRALKLLGKMMDWKKNDTPDDDEQMVSRRKREQKKFSLALERSFNEVRNAKHKKAAEALKKKHTREKEVQKRKRDEERKVKAEEVMKEKKEKMEAREVKRKEREEAKAKGDQAKASMKVHKTDKKKIKVIRAKKNGGKAEKPADEDSSSEEDESESEEEQEQEELESESEESESEEEETSPPPPKRSKTIEATADLAAAKRKRNASKASTNRGKMVGGRNSKIPIEPALAPRPLVTKSATGVHSVTTKNGITAKGSSSGGPKKTMPAVKQTAVKRFATGSMKKSTGGKRKSDMSSVFEKDSERVVEDGD</sequence>
<feature type="DNA-binding region" description="Fork-head" evidence="2">
    <location>
        <begin position="257"/>
        <end position="361"/>
    </location>
</feature>
<proteinExistence type="predicted"/>
<comment type="subcellular location">
    <subcellularLocation>
        <location evidence="2">Nucleus</location>
    </subcellularLocation>
</comment>
<dbReference type="EMBL" id="WNWQ01000357">
    <property type="protein sequence ID" value="KAE9969739.1"/>
    <property type="molecule type" value="Genomic_DNA"/>
</dbReference>
<dbReference type="GO" id="GO:0043565">
    <property type="term" value="F:sequence-specific DNA binding"/>
    <property type="evidence" value="ECO:0007669"/>
    <property type="project" value="InterPro"/>
</dbReference>
<keyword evidence="1 2" id="KW-0238">DNA-binding</keyword>
<name>A0A8H3UJB9_VENIN</name>
<dbReference type="InterPro" id="IPR036388">
    <property type="entry name" value="WH-like_DNA-bd_sf"/>
</dbReference>
<dbReference type="Proteomes" id="UP000433883">
    <property type="component" value="Unassembled WGS sequence"/>
</dbReference>
<feature type="region of interest" description="Disordered" evidence="3">
    <location>
        <begin position="1"/>
        <end position="21"/>
    </location>
</feature>
<dbReference type="InterPro" id="IPR001766">
    <property type="entry name" value="Fork_head_dom"/>
</dbReference>
<dbReference type="InterPro" id="IPR036390">
    <property type="entry name" value="WH_DNA-bd_sf"/>
</dbReference>
<feature type="domain" description="Fork-head" evidence="4">
    <location>
        <begin position="257"/>
        <end position="361"/>
    </location>
</feature>
<feature type="compositionally biased region" description="Basic residues" evidence="3">
    <location>
        <begin position="685"/>
        <end position="704"/>
    </location>
</feature>
<dbReference type="AlphaFoldDB" id="A0A8H3UJB9"/>
<feature type="compositionally biased region" description="Polar residues" evidence="3">
    <location>
        <begin position="805"/>
        <end position="824"/>
    </location>
</feature>
<evidence type="ECO:0000256" key="3">
    <source>
        <dbReference type="SAM" id="MobiDB-lite"/>
    </source>
</evidence>
<evidence type="ECO:0000259" key="4">
    <source>
        <dbReference type="PROSITE" id="PS50039"/>
    </source>
</evidence>
<dbReference type="PROSITE" id="PS50039">
    <property type="entry name" value="FORK_HEAD_3"/>
    <property type="match status" value="1"/>
</dbReference>
<gene>
    <name evidence="5" type="ORF">BLS_005240</name>
</gene>
<reference evidence="5 6" key="1">
    <citation type="submission" date="2019-11" db="EMBL/GenBank/DDBJ databases">
        <title>Venturia inaequalis Genome Resource.</title>
        <authorList>
            <person name="Lichtner F.J."/>
        </authorList>
    </citation>
    <scope>NUCLEOTIDE SEQUENCE [LARGE SCALE GENOMIC DNA]</scope>
    <source>
        <strain evidence="5">Bline_iso_100314</strain>
    </source>
</reference>
<dbReference type="GO" id="GO:0003700">
    <property type="term" value="F:DNA-binding transcription factor activity"/>
    <property type="evidence" value="ECO:0007669"/>
    <property type="project" value="InterPro"/>
</dbReference>
<accession>A0A8H3UJB9</accession>
<feature type="region of interest" description="Disordered" evidence="3">
    <location>
        <begin position="618"/>
        <end position="877"/>
    </location>
</feature>
<evidence type="ECO:0000256" key="2">
    <source>
        <dbReference type="PROSITE-ProRule" id="PRU00089"/>
    </source>
</evidence>
<evidence type="ECO:0000313" key="6">
    <source>
        <dbReference type="Proteomes" id="UP000433883"/>
    </source>
</evidence>
<comment type="caution">
    <text evidence="5">The sequence shown here is derived from an EMBL/GenBank/DDBJ whole genome shotgun (WGS) entry which is preliminary data.</text>
</comment>
<evidence type="ECO:0000256" key="1">
    <source>
        <dbReference type="ARBA" id="ARBA00023125"/>
    </source>
</evidence>
<dbReference type="SUPFAM" id="SSF46785">
    <property type="entry name" value="Winged helix' DNA-binding domain"/>
    <property type="match status" value="1"/>
</dbReference>
<protein>
    <recommendedName>
        <fullName evidence="4">Fork-head domain-containing protein</fullName>
    </recommendedName>
</protein>
<feature type="compositionally biased region" description="Basic and acidic residues" evidence="3">
    <location>
        <begin position="618"/>
        <end position="680"/>
    </location>
</feature>
<evidence type="ECO:0000313" key="5">
    <source>
        <dbReference type="EMBL" id="KAE9969739.1"/>
    </source>
</evidence>
<feature type="compositionally biased region" description="Acidic residues" evidence="3">
    <location>
        <begin position="713"/>
        <end position="747"/>
    </location>
</feature>
<dbReference type="PANTHER" id="PTHR38790">
    <property type="entry name" value="2EXR DOMAIN-CONTAINING PROTEIN-RELATED"/>
    <property type="match status" value="1"/>
</dbReference>
<feature type="compositionally biased region" description="Basic and acidic residues" evidence="3">
    <location>
        <begin position="857"/>
        <end position="877"/>
    </location>
</feature>
<dbReference type="GO" id="GO:0005634">
    <property type="term" value="C:nucleus"/>
    <property type="evidence" value="ECO:0007669"/>
    <property type="project" value="UniProtKB-SubCell"/>
</dbReference>
<feature type="region of interest" description="Disordered" evidence="3">
    <location>
        <begin position="156"/>
        <end position="184"/>
    </location>
</feature>
<dbReference type="Gene3D" id="1.10.10.10">
    <property type="entry name" value="Winged helix-like DNA-binding domain superfamily/Winged helix DNA-binding domain"/>
    <property type="match status" value="1"/>
</dbReference>
<feature type="compositionally biased region" description="Acidic residues" evidence="3">
    <location>
        <begin position="208"/>
        <end position="222"/>
    </location>
</feature>
<feature type="region of interest" description="Disordered" evidence="3">
    <location>
        <begin position="196"/>
        <end position="255"/>
    </location>
</feature>
<keyword evidence="2" id="KW-0539">Nucleus</keyword>
<dbReference type="Pfam" id="PF00250">
    <property type="entry name" value="Forkhead"/>
    <property type="match status" value="1"/>
</dbReference>